<reference evidence="3 4" key="1">
    <citation type="submission" date="2017-09" db="EMBL/GenBank/DDBJ databases">
        <title>Large-scale bioinformatics analysis of Bacillus genomes uncovers conserved roles of natural products in bacterial physiology.</title>
        <authorList>
            <consortium name="Agbiome Team Llc"/>
            <person name="Bleich R.M."/>
            <person name="Grubbs K.J."/>
            <person name="Santa Maria K.C."/>
            <person name="Allen S.E."/>
            <person name="Farag S."/>
            <person name="Shank E.A."/>
            <person name="Bowers A."/>
        </authorList>
    </citation>
    <scope>NUCLEOTIDE SEQUENCE [LARGE SCALE GENOMIC DNA]</scope>
    <source>
        <strain evidence="2 3">AFS067272</strain>
        <strain evidence="1 4">AFS083043</strain>
    </source>
</reference>
<comment type="caution">
    <text evidence="1">The sequence shown here is derived from an EMBL/GenBank/DDBJ whole genome shotgun (WGS) entry which is preliminary data.</text>
</comment>
<evidence type="ECO:0000313" key="2">
    <source>
        <dbReference type="EMBL" id="PFS08112.1"/>
    </source>
</evidence>
<name>A0A2B0MMJ7_BACCE</name>
<dbReference type="EMBL" id="NVBO01000001">
    <property type="protein sequence ID" value="PFS08112.1"/>
    <property type="molecule type" value="Genomic_DNA"/>
</dbReference>
<proteinExistence type="predicted"/>
<accession>A0A2B0MMJ7</accession>
<evidence type="ECO:0000313" key="4">
    <source>
        <dbReference type="Proteomes" id="UP000242656"/>
    </source>
</evidence>
<evidence type="ECO:0000313" key="1">
    <source>
        <dbReference type="EMBL" id="PFK47388.1"/>
    </source>
</evidence>
<evidence type="ECO:0000313" key="3">
    <source>
        <dbReference type="Proteomes" id="UP000226357"/>
    </source>
</evidence>
<sequence>MYMAMVQKENVMKKMDQMLSALDLLEMNVSLRVNHSLKDKREDICNRGEITEMHMQHMEDKLVHHEEKGSWLQTFQNVIVSA</sequence>
<protein>
    <submittedName>
        <fullName evidence="1">Uncharacterized protein</fullName>
    </submittedName>
</protein>
<dbReference type="AlphaFoldDB" id="A0A2B0MMJ7"/>
<dbReference type="EMBL" id="NUWN01000006">
    <property type="protein sequence ID" value="PFK47388.1"/>
    <property type="molecule type" value="Genomic_DNA"/>
</dbReference>
<dbReference type="Proteomes" id="UP000226357">
    <property type="component" value="Unassembled WGS sequence"/>
</dbReference>
<gene>
    <name evidence="1" type="ORF">COI93_01780</name>
    <name evidence="2" type="ORF">COK38_00015</name>
</gene>
<organism evidence="1 4">
    <name type="scientific">Bacillus cereus</name>
    <dbReference type="NCBI Taxonomy" id="1396"/>
    <lineage>
        <taxon>Bacteria</taxon>
        <taxon>Bacillati</taxon>
        <taxon>Bacillota</taxon>
        <taxon>Bacilli</taxon>
        <taxon>Bacillales</taxon>
        <taxon>Bacillaceae</taxon>
        <taxon>Bacillus</taxon>
        <taxon>Bacillus cereus group</taxon>
    </lineage>
</organism>
<dbReference type="Proteomes" id="UP000242656">
    <property type="component" value="Unassembled WGS sequence"/>
</dbReference>